<evidence type="ECO:0000313" key="3">
    <source>
        <dbReference type="RefSeq" id="XP_018475677.1"/>
    </source>
</evidence>
<dbReference type="KEGG" id="rsz:108847002"/>
<sequence length="112" mass="11907">MSDAPLSIRFNTGTTFEKLTDSVRPIPTELLRFQPHDQLQALANKNKQLPGRCTGPPISAASSLAPGSDLKVDNTCSVGEETPTSDDSLAGRTSSEREVALDESALKKAHGD</sequence>
<dbReference type="OrthoDB" id="10507503at2759"/>
<dbReference type="Proteomes" id="UP000504610">
    <property type="component" value="Chromosome 3"/>
</dbReference>
<reference evidence="3" key="2">
    <citation type="submission" date="2025-08" db="UniProtKB">
        <authorList>
            <consortium name="RefSeq"/>
        </authorList>
    </citation>
    <scope>IDENTIFICATION</scope>
    <source>
        <tissue evidence="3">Leaf</tissue>
    </source>
</reference>
<feature type="region of interest" description="Disordered" evidence="1">
    <location>
        <begin position="45"/>
        <end position="112"/>
    </location>
</feature>
<dbReference type="AlphaFoldDB" id="A0A6J0MTA0"/>
<evidence type="ECO:0000256" key="1">
    <source>
        <dbReference type="SAM" id="MobiDB-lite"/>
    </source>
</evidence>
<reference evidence="2" key="1">
    <citation type="journal article" date="2019" name="Database">
        <title>The radish genome database (RadishGD): an integrated information resource for radish genomics.</title>
        <authorList>
            <person name="Yu H.J."/>
            <person name="Baek S."/>
            <person name="Lee Y.J."/>
            <person name="Cho A."/>
            <person name="Mun J.H."/>
        </authorList>
    </citation>
    <scope>NUCLEOTIDE SEQUENCE [LARGE SCALE GENOMIC DNA]</scope>
    <source>
        <strain evidence="2">cv. WK10039</strain>
    </source>
</reference>
<organism evidence="2 3">
    <name type="scientific">Raphanus sativus</name>
    <name type="common">Radish</name>
    <name type="synonym">Raphanus raphanistrum var. sativus</name>
    <dbReference type="NCBI Taxonomy" id="3726"/>
    <lineage>
        <taxon>Eukaryota</taxon>
        <taxon>Viridiplantae</taxon>
        <taxon>Streptophyta</taxon>
        <taxon>Embryophyta</taxon>
        <taxon>Tracheophyta</taxon>
        <taxon>Spermatophyta</taxon>
        <taxon>Magnoliopsida</taxon>
        <taxon>eudicotyledons</taxon>
        <taxon>Gunneridae</taxon>
        <taxon>Pentapetalae</taxon>
        <taxon>rosids</taxon>
        <taxon>malvids</taxon>
        <taxon>Brassicales</taxon>
        <taxon>Brassicaceae</taxon>
        <taxon>Brassiceae</taxon>
        <taxon>Raphanus</taxon>
    </lineage>
</organism>
<accession>A0A6J0MTA0</accession>
<keyword evidence="2" id="KW-1185">Reference proteome</keyword>
<dbReference type="GeneID" id="108847002"/>
<gene>
    <name evidence="3" type="primary">LOC108847002</name>
</gene>
<name>A0A6J0MTA0_RAPSA</name>
<dbReference type="RefSeq" id="XP_018475677.1">
    <property type="nucleotide sequence ID" value="XM_018620175.2"/>
</dbReference>
<proteinExistence type="predicted"/>
<protein>
    <submittedName>
        <fullName evidence="3">Uncharacterized protein LOC108847002</fullName>
    </submittedName>
</protein>
<feature type="compositionally biased region" description="Basic and acidic residues" evidence="1">
    <location>
        <begin position="94"/>
        <end position="112"/>
    </location>
</feature>
<evidence type="ECO:0000313" key="2">
    <source>
        <dbReference type="Proteomes" id="UP000504610"/>
    </source>
</evidence>